<keyword evidence="4" id="KW-1185">Reference proteome</keyword>
<feature type="region of interest" description="Disordered" evidence="2">
    <location>
        <begin position="81"/>
        <end position="100"/>
    </location>
</feature>
<dbReference type="Proteomes" id="UP000310189">
    <property type="component" value="Unassembled WGS sequence"/>
</dbReference>
<feature type="coiled-coil region" evidence="1">
    <location>
        <begin position="129"/>
        <end position="156"/>
    </location>
</feature>
<evidence type="ECO:0000256" key="2">
    <source>
        <dbReference type="SAM" id="MobiDB-lite"/>
    </source>
</evidence>
<accession>A0A4T0FB25</accession>
<evidence type="ECO:0000256" key="1">
    <source>
        <dbReference type="SAM" id="Coils"/>
    </source>
</evidence>
<name>A0A4T0FB25_9BASI</name>
<reference evidence="3 4" key="1">
    <citation type="submission" date="2019-03" db="EMBL/GenBank/DDBJ databases">
        <title>Sequencing 23 genomes of Wallemia ichthyophaga.</title>
        <authorList>
            <person name="Gostincar C."/>
        </authorList>
    </citation>
    <scope>NUCLEOTIDE SEQUENCE [LARGE SCALE GENOMIC DNA]</scope>
    <source>
        <strain evidence="3 4">EXF-5753</strain>
    </source>
</reference>
<proteinExistence type="predicted"/>
<dbReference type="EMBL" id="SPNW01000136">
    <property type="protein sequence ID" value="TIA84909.1"/>
    <property type="molecule type" value="Genomic_DNA"/>
</dbReference>
<evidence type="ECO:0000313" key="4">
    <source>
        <dbReference type="Proteomes" id="UP000310189"/>
    </source>
</evidence>
<gene>
    <name evidence="3" type="ORF">E3P99_04110</name>
</gene>
<sequence length="167" mass="19623">MTEEKGQLLNELIDNHLNIRNQKDSLYELFKRREMLRETVRTEEDALIKSKYQEELVVIDKEYTRLERGIEDGERVTKAAADEIMKRDESEDKDKDTGDVDKLTTELDTRLQEVRQHLYTLDVLNEGHISKLNKRVDVLSNRVTELQDTLNTVNKTLSTIFTILENK</sequence>
<dbReference type="OrthoDB" id="10416180at2759"/>
<keyword evidence="1" id="KW-0175">Coiled coil</keyword>
<dbReference type="AlphaFoldDB" id="A0A4T0FB25"/>
<comment type="caution">
    <text evidence="3">The sequence shown here is derived from an EMBL/GenBank/DDBJ whole genome shotgun (WGS) entry which is preliminary data.</text>
</comment>
<organism evidence="3 4">
    <name type="scientific">Wallemia hederae</name>
    <dbReference type="NCBI Taxonomy" id="1540922"/>
    <lineage>
        <taxon>Eukaryota</taxon>
        <taxon>Fungi</taxon>
        <taxon>Dikarya</taxon>
        <taxon>Basidiomycota</taxon>
        <taxon>Wallemiomycotina</taxon>
        <taxon>Wallemiomycetes</taxon>
        <taxon>Wallemiales</taxon>
        <taxon>Wallemiaceae</taxon>
        <taxon>Wallemia</taxon>
    </lineage>
</organism>
<evidence type="ECO:0000313" key="3">
    <source>
        <dbReference type="EMBL" id="TIA84909.1"/>
    </source>
</evidence>
<protein>
    <submittedName>
        <fullName evidence="3">Uncharacterized protein</fullName>
    </submittedName>
</protein>